<dbReference type="Proteomes" id="UP000199620">
    <property type="component" value="Chromosome I"/>
</dbReference>
<organism evidence="1 2">
    <name type="scientific">Pseudomonas brenneri</name>
    <dbReference type="NCBI Taxonomy" id="129817"/>
    <lineage>
        <taxon>Bacteria</taxon>
        <taxon>Pseudomonadati</taxon>
        <taxon>Pseudomonadota</taxon>
        <taxon>Gammaproteobacteria</taxon>
        <taxon>Pseudomonadales</taxon>
        <taxon>Pseudomonadaceae</taxon>
        <taxon>Pseudomonas</taxon>
    </lineage>
</organism>
<evidence type="ECO:0000313" key="2">
    <source>
        <dbReference type="Proteomes" id="UP000199620"/>
    </source>
</evidence>
<name>A0ABY0W7S2_9PSED</name>
<evidence type="ECO:0000313" key="1">
    <source>
        <dbReference type="EMBL" id="SDU84490.1"/>
    </source>
</evidence>
<reference evidence="1 2" key="1">
    <citation type="submission" date="2016-10" db="EMBL/GenBank/DDBJ databases">
        <authorList>
            <person name="Varghese N."/>
            <person name="Submissions S."/>
        </authorList>
    </citation>
    <scope>NUCLEOTIDE SEQUENCE [LARGE SCALE GENOMIC DNA]</scope>
    <source>
        <strain evidence="1 2">BS2771</strain>
    </source>
</reference>
<sequence>MMLGSGYVLCKPARRIECKTELFVGRDRSLHRFLYFNGLAADYLRVVFNGH</sequence>
<keyword evidence="2" id="KW-1185">Reference proteome</keyword>
<accession>A0ABY0W7S2</accession>
<protein>
    <submittedName>
        <fullName evidence="1">Uncharacterized protein</fullName>
    </submittedName>
</protein>
<proteinExistence type="predicted"/>
<gene>
    <name evidence="1" type="ORF">SAMN04490181_0400</name>
</gene>
<dbReference type="EMBL" id="LT629800">
    <property type="protein sequence ID" value="SDU84490.1"/>
    <property type="molecule type" value="Genomic_DNA"/>
</dbReference>